<gene>
    <name evidence="2" type="ORF">SETIT_5G134900v2</name>
</gene>
<name>A0A368R4H7_SETIT</name>
<feature type="compositionally biased region" description="Acidic residues" evidence="1">
    <location>
        <begin position="35"/>
        <end position="47"/>
    </location>
</feature>
<feature type="compositionally biased region" description="Basic residues" evidence="1">
    <location>
        <begin position="1"/>
        <end position="16"/>
    </location>
</feature>
<reference evidence="2" key="1">
    <citation type="journal article" date="2012" name="Nat. Biotechnol.">
        <title>Reference genome sequence of the model plant Setaria.</title>
        <authorList>
            <person name="Bennetzen J.L."/>
            <person name="Schmutz J."/>
            <person name="Wang H."/>
            <person name="Percifield R."/>
            <person name="Hawkins J."/>
            <person name="Pontaroli A.C."/>
            <person name="Estep M."/>
            <person name="Feng L."/>
            <person name="Vaughn J.N."/>
            <person name="Grimwood J."/>
            <person name="Jenkins J."/>
            <person name="Barry K."/>
            <person name="Lindquist E."/>
            <person name="Hellsten U."/>
            <person name="Deshpande S."/>
            <person name="Wang X."/>
            <person name="Wu X."/>
            <person name="Mitros T."/>
            <person name="Triplett J."/>
            <person name="Yang X."/>
            <person name="Ye C.Y."/>
            <person name="Mauro-Herrera M."/>
            <person name="Wang L."/>
            <person name="Li P."/>
            <person name="Sharma M."/>
            <person name="Sharma R."/>
            <person name="Ronald P.C."/>
            <person name="Panaud O."/>
            <person name="Kellogg E.A."/>
            <person name="Brutnell T.P."/>
            <person name="Doust A.N."/>
            <person name="Tuskan G.A."/>
            <person name="Rokhsar D."/>
            <person name="Devos K.M."/>
        </authorList>
    </citation>
    <scope>NUCLEOTIDE SEQUENCE [LARGE SCALE GENOMIC DNA]</scope>
    <source>
        <strain evidence="2">Yugu1</strain>
    </source>
</reference>
<reference evidence="2" key="2">
    <citation type="submission" date="2015-07" db="EMBL/GenBank/DDBJ databases">
        <authorList>
            <person name="Noorani M."/>
        </authorList>
    </citation>
    <scope>NUCLEOTIDE SEQUENCE</scope>
    <source>
        <strain evidence="2">Yugu1</strain>
    </source>
</reference>
<dbReference type="PANTHER" id="PTHR33085:SF37">
    <property type="entry name" value="OS12G0139800 PROTEIN"/>
    <property type="match status" value="1"/>
</dbReference>
<dbReference type="AlphaFoldDB" id="A0A368R4H7"/>
<protein>
    <submittedName>
        <fullName evidence="2">Uncharacterized protein</fullName>
    </submittedName>
</protein>
<accession>A0A368R4H7</accession>
<organism evidence="2">
    <name type="scientific">Setaria italica</name>
    <name type="common">Foxtail millet</name>
    <name type="synonym">Panicum italicum</name>
    <dbReference type="NCBI Taxonomy" id="4555"/>
    <lineage>
        <taxon>Eukaryota</taxon>
        <taxon>Viridiplantae</taxon>
        <taxon>Streptophyta</taxon>
        <taxon>Embryophyta</taxon>
        <taxon>Tracheophyta</taxon>
        <taxon>Spermatophyta</taxon>
        <taxon>Magnoliopsida</taxon>
        <taxon>Liliopsida</taxon>
        <taxon>Poales</taxon>
        <taxon>Poaceae</taxon>
        <taxon>PACMAD clade</taxon>
        <taxon>Panicoideae</taxon>
        <taxon>Panicodae</taxon>
        <taxon>Paniceae</taxon>
        <taxon>Cenchrinae</taxon>
        <taxon>Setaria</taxon>
    </lineage>
</organism>
<dbReference type="EMBL" id="CM003532">
    <property type="protein sequence ID" value="RCV25042.1"/>
    <property type="molecule type" value="Genomic_DNA"/>
</dbReference>
<sequence length="392" mass="43780">MGRGKRKRKTRDRHGGRRAEVSAAKPKPEAHPGPEEAEVPDQIEIPDPEIKRITGGVSQEKGDGERRPTEETHAGDGSDEGRGPSIYLVACYWDWSRSRKPFSVYEMTDAAACVGSGAWRLTPAGSRRAWIVGVGGDHGDTVIFDTETKVSIQGPRLKSSAKWCPVLTIVGDRVYAMSKFPPWFEVLDLSKSRVVTVGGGCSYLEDCCWSEVPIPACLPWKLHPIEYTILPFVKLWSYAVVGRYIVVSFNQPWGTHALDTDSHEWHKVDDERLPFIGCAVRHGCIFLAMSKENGPLNAYSICVAPSGRDDALNLWIDTHSFDFNRDYNEWFPRKLLVKLKTYETEDTSILETSKEALLAVKQTIAVSSRREDFKISSSSHGFSPFGFTLLSI</sequence>
<dbReference type="PANTHER" id="PTHR33085">
    <property type="entry name" value="OS12G0113100 PROTEIN-RELATED"/>
    <property type="match status" value="1"/>
</dbReference>
<feature type="region of interest" description="Disordered" evidence="1">
    <location>
        <begin position="1"/>
        <end position="81"/>
    </location>
</feature>
<proteinExistence type="predicted"/>
<dbReference type="OrthoDB" id="581507at2759"/>
<evidence type="ECO:0000313" key="2">
    <source>
        <dbReference type="EMBL" id="RCV25042.1"/>
    </source>
</evidence>
<dbReference type="Pfam" id="PF07893">
    <property type="entry name" value="DUF1668"/>
    <property type="match status" value="1"/>
</dbReference>
<dbReference type="InterPro" id="IPR012871">
    <property type="entry name" value="DUF1668_ORYSA"/>
</dbReference>
<feature type="compositionally biased region" description="Basic and acidic residues" evidence="1">
    <location>
        <begin position="60"/>
        <end position="81"/>
    </location>
</feature>
<evidence type="ECO:0000256" key="1">
    <source>
        <dbReference type="SAM" id="MobiDB-lite"/>
    </source>
</evidence>